<protein>
    <recommendedName>
        <fullName evidence="1">TLDc domain-containing protein</fullName>
    </recommendedName>
</protein>
<dbReference type="EMBL" id="PQFF01000187">
    <property type="protein sequence ID" value="RHZ76331.1"/>
    <property type="molecule type" value="Genomic_DNA"/>
</dbReference>
<organism evidence="2 3">
    <name type="scientific">Diversispora epigaea</name>
    <dbReference type="NCBI Taxonomy" id="1348612"/>
    <lineage>
        <taxon>Eukaryota</taxon>
        <taxon>Fungi</taxon>
        <taxon>Fungi incertae sedis</taxon>
        <taxon>Mucoromycota</taxon>
        <taxon>Glomeromycotina</taxon>
        <taxon>Glomeromycetes</taxon>
        <taxon>Diversisporales</taxon>
        <taxon>Diversisporaceae</taxon>
        <taxon>Diversispora</taxon>
    </lineage>
</organism>
<proteinExistence type="predicted"/>
<name>A0A397IK64_9GLOM</name>
<evidence type="ECO:0000259" key="1">
    <source>
        <dbReference type="PROSITE" id="PS51886"/>
    </source>
</evidence>
<gene>
    <name evidence="2" type="ORF">Glove_199g49</name>
</gene>
<comment type="caution">
    <text evidence="2">The sequence shown here is derived from an EMBL/GenBank/DDBJ whole genome shotgun (WGS) entry which is preliminary data.</text>
</comment>
<reference evidence="2 3" key="1">
    <citation type="submission" date="2018-08" db="EMBL/GenBank/DDBJ databases">
        <title>Genome and evolution of the arbuscular mycorrhizal fungus Diversispora epigaea (formerly Glomus versiforme) and its bacterial endosymbionts.</title>
        <authorList>
            <person name="Sun X."/>
            <person name="Fei Z."/>
            <person name="Harrison M."/>
        </authorList>
    </citation>
    <scope>NUCLEOTIDE SEQUENCE [LARGE SCALE GENOMIC DNA]</scope>
    <source>
        <strain evidence="2 3">IT104</strain>
    </source>
</reference>
<dbReference type="PROSITE" id="PS51886">
    <property type="entry name" value="TLDC"/>
    <property type="match status" value="1"/>
</dbReference>
<accession>A0A397IK64</accession>
<evidence type="ECO:0000313" key="3">
    <source>
        <dbReference type="Proteomes" id="UP000266861"/>
    </source>
</evidence>
<sequence length="128" mass="14808">MCHGHAGTIVVVKVAGTDEIVGSYNPLAWNKLKSGFKETNNSFIFSLKNDNIKNSILSRVKPSDRLHYPMDRNMYGPWFVFDFAQEKQCQYHGIFYYEKSIRATDELFSIVDYEVFKVIKEQNPNCAI</sequence>
<dbReference type="Proteomes" id="UP000266861">
    <property type="component" value="Unassembled WGS sequence"/>
</dbReference>
<keyword evidence="3" id="KW-1185">Reference proteome</keyword>
<feature type="domain" description="TLDc" evidence="1">
    <location>
        <begin position="1"/>
        <end position="119"/>
    </location>
</feature>
<dbReference type="OrthoDB" id="2414559at2759"/>
<evidence type="ECO:0000313" key="2">
    <source>
        <dbReference type="EMBL" id="RHZ76331.1"/>
    </source>
</evidence>
<dbReference type="InterPro" id="IPR006571">
    <property type="entry name" value="TLDc_dom"/>
</dbReference>
<dbReference type="AlphaFoldDB" id="A0A397IK64"/>
<dbReference type="Pfam" id="PF07534">
    <property type="entry name" value="TLD"/>
    <property type="match status" value="1"/>
</dbReference>